<protein>
    <submittedName>
        <fullName evidence="1">Uncharacterized protein</fullName>
    </submittedName>
</protein>
<reference evidence="1 2" key="1">
    <citation type="submission" date="2018-06" db="EMBL/GenBank/DDBJ databases">
        <authorList>
            <consortium name="Pathogen Informatics"/>
            <person name="Doyle S."/>
        </authorList>
    </citation>
    <scope>NUCLEOTIDE SEQUENCE [LARGE SCALE GENOMIC DNA]</scope>
    <source>
        <strain evidence="1 2">NCTC10571</strain>
    </source>
</reference>
<dbReference type="RefSeq" id="WP_115151676.1">
    <property type="nucleotide sequence ID" value="NZ_UGPP01000001.1"/>
</dbReference>
<organism evidence="1 2">
    <name type="scientific">Megamonas hypermegale</name>
    <dbReference type="NCBI Taxonomy" id="158847"/>
    <lineage>
        <taxon>Bacteria</taxon>
        <taxon>Bacillati</taxon>
        <taxon>Bacillota</taxon>
        <taxon>Negativicutes</taxon>
        <taxon>Selenomonadales</taxon>
        <taxon>Selenomonadaceae</taxon>
        <taxon>Megamonas</taxon>
    </lineage>
</organism>
<sequence length="184" mass="21998">MINIKFTILTKENNCIENISSIEECFKYNVLELYEVTFGKKQLLIVFNNDIKKYIFNFANGYFSIEALQQLQKYNNNNDVLYKYHSELIAREISILSGEKCSIFIGQLNKNKRNKFVRSNARKKDETTLKDILKDYEYHFLKEVSLEIFSLDGVYLKAITLRKEKDRYTSPDFKWLDYVQQIEY</sequence>
<accession>A0A378NZ86</accession>
<evidence type="ECO:0000313" key="1">
    <source>
        <dbReference type="EMBL" id="STY71318.1"/>
    </source>
</evidence>
<dbReference type="Proteomes" id="UP000255234">
    <property type="component" value="Unassembled WGS sequence"/>
</dbReference>
<gene>
    <name evidence="1" type="ORF">NCTC10571_01474</name>
</gene>
<proteinExistence type="predicted"/>
<name>A0A378NZ86_9FIRM</name>
<dbReference type="AlphaFoldDB" id="A0A378NZ86"/>
<evidence type="ECO:0000313" key="2">
    <source>
        <dbReference type="Proteomes" id="UP000255234"/>
    </source>
</evidence>
<dbReference type="EMBL" id="UGPP01000001">
    <property type="protein sequence ID" value="STY71318.1"/>
    <property type="molecule type" value="Genomic_DNA"/>
</dbReference>